<proteinExistence type="inferred from homology"/>
<dbReference type="InterPro" id="IPR044068">
    <property type="entry name" value="CB"/>
</dbReference>
<dbReference type="InterPro" id="IPR013762">
    <property type="entry name" value="Integrase-like_cat_sf"/>
</dbReference>
<evidence type="ECO:0000313" key="7">
    <source>
        <dbReference type="EMBL" id="MBM4568006.1"/>
    </source>
</evidence>
<evidence type="ECO:0000259" key="5">
    <source>
        <dbReference type="PROSITE" id="PS51898"/>
    </source>
</evidence>
<evidence type="ECO:0000256" key="2">
    <source>
        <dbReference type="ARBA" id="ARBA00023125"/>
    </source>
</evidence>
<dbReference type="PROSITE" id="PS51900">
    <property type="entry name" value="CB"/>
    <property type="match status" value="1"/>
</dbReference>
<keyword evidence="3" id="KW-0233">DNA recombination</keyword>
<dbReference type="EMBL" id="WUXR01000017">
    <property type="protein sequence ID" value="MBM4568006.1"/>
    <property type="molecule type" value="Genomic_DNA"/>
</dbReference>
<name>A0A9Q2SBL9_RHOHA</name>
<feature type="domain" description="Tyr recombinase" evidence="5">
    <location>
        <begin position="101"/>
        <end position="270"/>
    </location>
</feature>
<dbReference type="Proteomes" id="UP000808906">
    <property type="component" value="Unassembled WGS sequence"/>
</dbReference>
<evidence type="ECO:0000256" key="3">
    <source>
        <dbReference type="ARBA" id="ARBA00023172"/>
    </source>
</evidence>
<dbReference type="GO" id="GO:0003677">
    <property type="term" value="F:DNA binding"/>
    <property type="evidence" value="ECO:0007669"/>
    <property type="project" value="UniProtKB-UniRule"/>
</dbReference>
<dbReference type="PANTHER" id="PTHR30349:SF41">
    <property type="entry name" value="INTEGRASE_RECOMBINASE PROTEIN MJ0367-RELATED"/>
    <property type="match status" value="1"/>
</dbReference>
<dbReference type="Pfam" id="PF00589">
    <property type="entry name" value="Phage_integrase"/>
    <property type="match status" value="1"/>
</dbReference>
<evidence type="ECO:0000259" key="6">
    <source>
        <dbReference type="PROSITE" id="PS51900"/>
    </source>
</evidence>
<keyword evidence="2 4" id="KW-0238">DNA-binding</keyword>
<dbReference type="Gene3D" id="1.10.150.130">
    <property type="match status" value="1"/>
</dbReference>
<protein>
    <submittedName>
        <fullName evidence="7">Tyrosine-type recombinase/integrase</fullName>
    </submittedName>
</protein>
<gene>
    <name evidence="7" type="ORF">GS441_22070</name>
</gene>
<sequence length="278" mass="31547">MGSGRIDEWEVWQYAARLSEVTVTERVRVVRIFATEAGIDPTDATPLHVVRWYSSHADDWSQSTHCTYHSYLAAWFKWLQLQEYRADNPLVKVGAPKSPDRIPKPVADSELMRLLSTNMHHRTRVAILLGALEGLRVHEIAKFRGEDIDRERRLITVKGKGGKVKAIPLHPVIEATMATMPARGWWFPANSTRPGEHIHSKSVSQMIGQAMRRAGIQRTAHGLRHWFGTTLLDDGADLRVVQELLRHASLSTTQIYTKVPDGRRRTAVESLDLWRAIA</sequence>
<dbReference type="PROSITE" id="PS51898">
    <property type="entry name" value="TYR_RECOMBINASE"/>
    <property type="match status" value="1"/>
</dbReference>
<dbReference type="GO" id="GO:0006310">
    <property type="term" value="P:DNA recombination"/>
    <property type="evidence" value="ECO:0007669"/>
    <property type="project" value="UniProtKB-KW"/>
</dbReference>
<dbReference type="PANTHER" id="PTHR30349">
    <property type="entry name" value="PHAGE INTEGRASE-RELATED"/>
    <property type="match status" value="1"/>
</dbReference>
<dbReference type="InterPro" id="IPR002104">
    <property type="entry name" value="Integrase_catalytic"/>
</dbReference>
<dbReference type="AlphaFoldDB" id="A0A9Q2SBL9"/>
<comment type="similarity">
    <text evidence="1">Belongs to the 'phage' integrase family.</text>
</comment>
<dbReference type="InterPro" id="IPR050090">
    <property type="entry name" value="Tyrosine_recombinase_XerCD"/>
</dbReference>
<dbReference type="SUPFAM" id="SSF56349">
    <property type="entry name" value="DNA breaking-rejoining enzymes"/>
    <property type="match status" value="1"/>
</dbReference>
<dbReference type="GO" id="GO:0015074">
    <property type="term" value="P:DNA integration"/>
    <property type="evidence" value="ECO:0007669"/>
    <property type="project" value="InterPro"/>
</dbReference>
<reference evidence="7" key="1">
    <citation type="submission" date="2019-11" db="EMBL/GenBank/DDBJ databases">
        <title>Spread of Macrolides and rifampicin resistant Rhodococcus equi in clinical isolates in the USA.</title>
        <authorList>
            <person name="Alvarez-Narvaez S."/>
            <person name="Huber L."/>
            <person name="Cohen N.D."/>
            <person name="Slovis N."/>
            <person name="Greiter M."/>
            <person name="Giguere S."/>
            <person name="Hart K."/>
        </authorList>
    </citation>
    <scope>NUCLEOTIDE SEQUENCE</scope>
    <source>
        <strain evidence="7">Lh_17</strain>
    </source>
</reference>
<dbReference type="InterPro" id="IPR011010">
    <property type="entry name" value="DNA_brk_join_enz"/>
</dbReference>
<dbReference type="InterPro" id="IPR010998">
    <property type="entry name" value="Integrase_recombinase_N"/>
</dbReference>
<dbReference type="Gene3D" id="1.10.443.10">
    <property type="entry name" value="Intergrase catalytic core"/>
    <property type="match status" value="1"/>
</dbReference>
<organism evidence="7 8">
    <name type="scientific">Rhodococcus hoagii</name>
    <name type="common">Corynebacterium equii</name>
    <dbReference type="NCBI Taxonomy" id="43767"/>
    <lineage>
        <taxon>Bacteria</taxon>
        <taxon>Bacillati</taxon>
        <taxon>Actinomycetota</taxon>
        <taxon>Actinomycetes</taxon>
        <taxon>Mycobacteriales</taxon>
        <taxon>Nocardiaceae</taxon>
        <taxon>Prescottella</taxon>
    </lineage>
</organism>
<evidence type="ECO:0000256" key="1">
    <source>
        <dbReference type="ARBA" id="ARBA00008857"/>
    </source>
</evidence>
<evidence type="ECO:0000313" key="8">
    <source>
        <dbReference type="Proteomes" id="UP000808906"/>
    </source>
</evidence>
<feature type="domain" description="Core-binding (CB)" evidence="6">
    <location>
        <begin position="1"/>
        <end position="80"/>
    </location>
</feature>
<comment type="caution">
    <text evidence="7">The sequence shown here is derived from an EMBL/GenBank/DDBJ whole genome shotgun (WGS) entry which is preliminary data.</text>
</comment>
<accession>A0A9Q2SBL9</accession>
<evidence type="ECO:0000256" key="4">
    <source>
        <dbReference type="PROSITE-ProRule" id="PRU01248"/>
    </source>
</evidence>